<accession>A0AAD9RIL1</accession>
<reference evidence="2" key="1">
    <citation type="submission" date="2021-08" db="EMBL/GenBank/DDBJ databases">
        <authorList>
            <person name="Misof B."/>
            <person name="Oliver O."/>
            <person name="Podsiadlowski L."/>
            <person name="Donath A."/>
            <person name="Peters R."/>
            <person name="Mayer C."/>
            <person name="Rust J."/>
            <person name="Gunkel S."/>
            <person name="Lesny P."/>
            <person name="Martin S."/>
            <person name="Oeyen J.P."/>
            <person name="Petersen M."/>
            <person name="Panagiotis P."/>
            <person name="Wilbrandt J."/>
            <person name="Tanja T."/>
        </authorList>
    </citation>
    <scope>NUCLEOTIDE SEQUENCE</scope>
    <source>
        <strain evidence="2">GBR_01_08_01A</strain>
        <tissue evidence="2">Thorax + abdomen</tissue>
    </source>
</reference>
<evidence type="ECO:0000313" key="3">
    <source>
        <dbReference type="Proteomes" id="UP001258017"/>
    </source>
</evidence>
<protein>
    <submittedName>
        <fullName evidence="2">Uncharacterized protein</fullName>
    </submittedName>
</protein>
<organism evidence="2 3">
    <name type="scientific">Odynerus spinipes</name>
    <dbReference type="NCBI Taxonomy" id="1348599"/>
    <lineage>
        <taxon>Eukaryota</taxon>
        <taxon>Metazoa</taxon>
        <taxon>Ecdysozoa</taxon>
        <taxon>Arthropoda</taxon>
        <taxon>Hexapoda</taxon>
        <taxon>Insecta</taxon>
        <taxon>Pterygota</taxon>
        <taxon>Neoptera</taxon>
        <taxon>Endopterygota</taxon>
        <taxon>Hymenoptera</taxon>
        <taxon>Apocrita</taxon>
        <taxon>Aculeata</taxon>
        <taxon>Vespoidea</taxon>
        <taxon>Vespidae</taxon>
        <taxon>Eumeninae</taxon>
        <taxon>Odynerus</taxon>
    </lineage>
</organism>
<evidence type="ECO:0000313" key="2">
    <source>
        <dbReference type="EMBL" id="KAK2579771.1"/>
    </source>
</evidence>
<feature type="region of interest" description="Disordered" evidence="1">
    <location>
        <begin position="85"/>
        <end position="106"/>
    </location>
</feature>
<feature type="compositionally biased region" description="Basic and acidic residues" evidence="1">
    <location>
        <begin position="181"/>
        <end position="196"/>
    </location>
</feature>
<name>A0AAD9RIL1_9HYME</name>
<dbReference type="EMBL" id="JAIFRP010000080">
    <property type="protein sequence ID" value="KAK2579771.1"/>
    <property type="molecule type" value="Genomic_DNA"/>
</dbReference>
<evidence type="ECO:0000256" key="1">
    <source>
        <dbReference type="SAM" id="MobiDB-lite"/>
    </source>
</evidence>
<reference evidence="2" key="2">
    <citation type="journal article" date="2023" name="Commun. Biol.">
        <title>Intrasexual cuticular hydrocarbon dimorphism in a wasp sheds light on hydrocarbon biosynthesis genes in Hymenoptera.</title>
        <authorList>
            <person name="Moris V.C."/>
            <person name="Podsiadlowski L."/>
            <person name="Martin S."/>
            <person name="Oeyen J.P."/>
            <person name="Donath A."/>
            <person name="Petersen M."/>
            <person name="Wilbrandt J."/>
            <person name="Misof B."/>
            <person name="Liedtke D."/>
            <person name="Thamm M."/>
            <person name="Scheiner R."/>
            <person name="Schmitt T."/>
            <person name="Niehuis O."/>
        </authorList>
    </citation>
    <scope>NUCLEOTIDE SEQUENCE</scope>
    <source>
        <strain evidence="2">GBR_01_08_01A</strain>
    </source>
</reference>
<feature type="region of interest" description="Disordered" evidence="1">
    <location>
        <begin position="181"/>
        <end position="204"/>
    </location>
</feature>
<proteinExistence type="predicted"/>
<dbReference type="Proteomes" id="UP001258017">
    <property type="component" value="Unassembled WGS sequence"/>
</dbReference>
<keyword evidence="3" id="KW-1185">Reference proteome</keyword>
<gene>
    <name evidence="2" type="ORF">KPH14_011107</name>
</gene>
<sequence length="204" mass="23882">MTDSCRIFNTEYQHQFTKKTQSPPRLFVHSDCFADRIEEDWQIDPRLASIPTKFDEAAEKLVHNQMLDNTRTTYQVSYKDPWSPYNNEELEKTDDEGKKSSKGRKSKEDNFQSELFAYIRKLYFDPHDEKVLAPPVTTKRVFGYSRPKDLHGSLSMYQDTHGRTGSLIILRNAEFATTAKERELTKSKREEQKETDICAPFNEP</sequence>
<comment type="caution">
    <text evidence="2">The sequence shown here is derived from an EMBL/GenBank/DDBJ whole genome shotgun (WGS) entry which is preliminary data.</text>
</comment>
<dbReference type="AlphaFoldDB" id="A0AAD9RIL1"/>